<protein>
    <submittedName>
        <fullName evidence="1">DUF2334 domain-containing protein</fullName>
    </submittedName>
</protein>
<dbReference type="GO" id="GO:0005975">
    <property type="term" value="P:carbohydrate metabolic process"/>
    <property type="evidence" value="ECO:0007669"/>
    <property type="project" value="InterPro"/>
</dbReference>
<reference evidence="1 2" key="1">
    <citation type="submission" date="2019-07" db="EMBL/GenBank/DDBJ databases">
        <title>Reinekea sp. strain SSH23 genome sequencing and assembly.</title>
        <authorList>
            <person name="Kim I."/>
        </authorList>
    </citation>
    <scope>NUCLEOTIDE SEQUENCE [LARGE SCALE GENOMIC DNA]</scope>
    <source>
        <strain evidence="1 2">SSH23</strain>
    </source>
</reference>
<dbReference type="RefSeq" id="WP_147713313.1">
    <property type="nucleotide sequence ID" value="NZ_VKAD01000001.1"/>
</dbReference>
<dbReference type="InterPro" id="IPR018763">
    <property type="entry name" value="DUF2334"/>
</dbReference>
<dbReference type="Proteomes" id="UP000321764">
    <property type="component" value="Unassembled WGS sequence"/>
</dbReference>
<dbReference type="AlphaFoldDB" id="A0A5C8Z968"/>
<dbReference type="CDD" id="cd11374">
    <property type="entry name" value="CE4_u10"/>
    <property type="match status" value="1"/>
</dbReference>
<dbReference type="Gene3D" id="3.20.20.370">
    <property type="entry name" value="Glycoside hydrolase/deacetylase"/>
    <property type="match status" value="1"/>
</dbReference>
<dbReference type="Pfam" id="PF10096">
    <property type="entry name" value="DUF2334"/>
    <property type="match status" value="1"/>
</dbReference>
<name>A0A5C8Z968_9GAMM</name>
<dbReference type="EMBL" id="VKAD01000001">
    <property type="protein sequence ID" value="TXR53914.1"/>
    <property type="molecule type" value="Genomic_DNA"/>
</dbReference>
<dbReference type="OrthoDB" id="9793440at2"/>
<gene>
    <name evidence="1" type="ORF">FME95_05000</name>
</gene>
<dbReference type="InterPro" id="IPR011330">
    <property type="entry name" value="Glyco_hydro/deAcase_b/a-brl"/>
</dbReference>
<keyword evidence="2" id="KW-1185">Reference proteome</keyword>
<sequence>MRKNVVISIHDVMPETLDRVEWILAEHLDRFTPSNILLLIVPGLQWDDSQIERLHTLQAKGYEFAGHGWLHRITKIGGLYHAVHSRLISRTAGEHLSYSRDELKTLLNNNFQWFADHGFNAPTMYVPPAWAMGKLSPADLNQLPFSAYETTSGIRSFPQGQLKKLPLLGFEADNRPRALFLRFWNWLNLTLSSARKPARLSIHPYDFDYRIADQLSTMLTQVDAVSWQSLFVADS</sequence>
<comment type="caution">
    <text evidence="1">The sequence shown here is derived from an EMBL/GenBank/DDBJ whole genome shotgun (WGS) entry which is preliminary data.</text>
</comment>
<evidence type="ECO:0000313" key="2">
    <source>
        <dbReference type="Proteomes" id="UP000321764"/>
    </source>
</evidence>
<proteinExistence type="predicted"/>
<organism evidence="1 2">
    <name type="scientific">Reinekea thalattae</name>
    <dbReference type="NCBI Taxonomy" id="2593301"/>
    <lineage>
        <taxon>Bacteria</taxon>
        <taxon>Pseudomonadati</taxon>
        <taxon>Pseudomonadota</taxon>
        <taxon>Gammaproteobacteria</taxon>
        <taxon>Oceanospirillales</taxon>
        <taxon>Saccharospirillaceae</taxon>
        <taxon>Reinekea</taxon>
    </lineage>
</organism>
<accession>A0A5C8Z968</accession>
<dbReference type="SUPFAM" id="SSF88713">
    <property type="entry name" value="Glycoside hydrolase/deacetylase"/>
    <property type="match status" value="1"/>
</dbReference>
<evidence type="ECO:0000313" key="1">
    <source>
        <dbReference type="EMBL" id="TXR53914.1"/>
    </source>
</evidence>